<dbReference type="KEGG" id="sbd:ATN00_21395"/>
<dbReference type="OrthoDB" id="7595905at2"/>
<evidence type="ECO:0000313" key="2">
    <source>
        <dbReference type="Proteomes" id="UP000056968"/>
    </source>
</evidence>
<accession>A0A0S3F5N6</accession>
<keyword evidence="2" id="KW-1185">Reference proteome</keyword>
<name>A0A0S3F5N6_9SPHN</name>
<geneLocation type="plasmid" evidence="1 2">
    <name>pDE2</name>
</geneLocation>
<organism evidence="1 2">
    <name type="scientific">Sphingobium baderi</name>
    <dbReference type="NCBI Taxonomy" id="1332080"/>
    <lineage>
        <taxon>Bacteria</taxon>
        <taxon>Pseudomonadati</taxon>
        <taxon>Pseudomonadota</taxon>
        <taxon>Alphaproteobacteria</taxon>
        <taxon>Sphingomonadales</taxon>
        <taxon>Sphingomonadaceae</taxon>
        <taxon>Sphingobium</taxon>
    </lineage>
</organism>
<keyword evidence="1" id="KW-0614">Plasmid</keyword>
<proteinExistence type="predicted"/>
<dbReference type="AlphaFoldDB" id="A0A0S3F5N6"/>
<dbReference type="Proteomes" id="UP000056968">
    <property type="component" value="Plasmid pDE2"/>
</dbReference>
<sequence length="62" mass="6820">MKNRRKPKPLSFADHLGDLPAMLTDPVPFGVARPLRSDVKLSDLLTAGDITEVTPMESDRTT</sequence>
<evidence type="ECO:0000313" key="1">
    <source>
        <dbReference type="EMBL" id="ALR23055.1"/>
    </source>
</evidence>
<dbReference type="EMBL" id="CP013266">
    <property type="protein sequence ID" value="ALR23055.1"/>
    <property type="molecule type" value="Genomic_DNA"/>
</dbReference>
<reference evidence="1 2" key="1">
    <citation type="submission" date="2015-11" db="EMBL/GenBank/DDBJ databases">
        <title>A Two-component Flavoprotein Monooxygenase System MeaXY Responsible for para-Hydroxylation of 2-Methyl-6-ethylaniline and 2,6-Diethylaniline in Sphingobium baderi DE-13.</title>
        <authorList>
            <person name="Cheng M."/>
            <person name="Meng Q."/>
            <person name="Yang Y."/>
            <person name="Chu C."/>
            <person name="Yan X."/>
            <person name="He J."/>
            <person name="Li S."/>
        </authorList>
    </citation>
    <scope>NUCLEOTIDE SEQUENCE [LARGE SCALE GENOMIC DNA]</scope>
    <source>
        <strain evidence="1 2">DE-13</strain>
        <plasmid evidence="2">Plasmid pDE2</plasmid>
    </source>
</reference>
<protein>
    <submittedName>
        <fullName evidence="1">Uncharacterized protein</fullName>
    </submittedName>
</protein>
<gene>
    <name evidence="1" type="ORF">ATN00_21395</name>
</gene>
<dbReference type="RefSeq" id="WP_017980902.1">
    <property type="nucleotide sequence ID" value="NZ_CP013266.1"/>
</dbReference>